<dbReference type="PROSITE" id="PS00197">
    <property type="entry name" value="2FE2S_FER_1"/>
    <property type="match status" value="1"/>
</dbReference>
<dbReference type="InterPro" id="IPR006058">
    <property type="entry name" value="2Fe2S_fd_BS"/>
</dbReference>
<keyword evidence="3" id="KW-1185">Reference proteome</keyword>
<protein>
    <submittedName>
        <fullName evidence="2">2Fe-2S iron-sulfur cluster binding protein</fullName>
    </submittedName>
</protein>
<keyword evidence="1" id="KW-0732">Signal</keyword>
<dbReference type="EMBL" id="JBBJCI010000370">
    <property type="protein sequence ID" value="KAK7232186.1"/>
    <property type="molecule type" value="Genomic_DNA"/>
</dbReference>
<dbReference type="SUPFAM" id="SSF54292">
    <property type="entry name" value="2Fe-2S ferredoxin-like"/>
    <property type="match status" value="1"/>
</dbReference>
<organism evidence="2 3">
    <name type="scientific">Aureococcus anophagefferens</name>
    <name type="common">Harmful bloom alga</name>
    <dbReference type="NCBI Taxonomy" id="44056"/>
    <lineage>
        <taxon>Eukaryota</taxon>
        <taxon>Sar</taxon>
        <taxon>Stramenopiles</taxon>
        <taxon>Ochrophyta</taxon>
        <taxon>Pelagophyceae</taxon>
        <taxon>Pelagomonadales</taxon>
        <taxon>Pelagomonadaceae</taxon>
        <taxon>Aureococcus</taxon>
    </lineage>
</organism>
<feature type="signal peptide" evidence="1">
    <location>
        <begin position="1"/>
        <end position="22"/>
    </location>
</feature>
<evidence type="ECO:0000313" key="2">
    <source>
        <dbReference type="EMBL" id="KAK7232186.1"/>
    </source>
</evidence>
<evidence type="ECO:0000256" key="1">
    <source>
        <dbReference type="SAM" id="SignalP"/>
    </source>
</evidence>
<evidence type="ECO:0000313" key="3">
    <source>
        <dbReference type="Proteomes" id="UP001363151"/>
    </source>
</evidence>
<dbReference type="Proteomes" id="UP001363151">
    <property type="component" value="Unassembled WGS sequence"/>
</dbReference>
<feature type="chain" id="PRO_5045476427" evidence="1">
    <location>
        <begin position="23"/>
        <end position="131"/>
    </location>
</feature>
<dbReference type="InterPro" id="IPR036010">
    <property type="entry name" value="2Fe-2S_ferredoxin-like_sf"/>
</dbReference>
<comment type="caution">
    <text evidence="2">The sequence shown here is derived from an EMBL/GenBank/DDBJ whole genome shotgun (WGS) entry which is preliminary data.</text>
</comment>
<proteinExistence type="predicted"/>
<reference evidence="2 3" key="1">
    <citation type="submission" date="2024-03" db="EMBL/GenBank/DDBJ databases">
        <title>Aureococcus anophagefferens CCMP1851 and Kratosvirus quantuckense: Draft genome of a second virus-susceptible host strain in the model system.</title>
        <authorList>
            <person name="Chase E."/>
            <person name="Truchon A.R."/>
            <person name="Schepens W."/>
            <person name="Wilhelm S.W."/>
        </authorList>
    </citation>
    <scope>NUCLEOTIDE SEQUENCE [LARGE SCALE GENOMIC DNA]</scope>
    <source>
        <strain evidence="2 3">CCMP1851</strain>
    </source>
</reference>
<sequence length="131" mass="13990">MLRWSLCSALAAVAALHASVDAFGARPSRLPAPARPTQRTTTLRMGFFDNAFKNEDMGAAKPAGGAQKKTVEVKVLGKPMQALPGQRLKDVVRAFNCENGKCGTCERKVNGRKTRLCVTSVPQGGCAITKM</sequence>
<name>A0ABR1FJS5_AURAN</name>
<gene>
    <name evidence="2" type="ORF">SO694_00030048</name>
</gene>
<accession>A0ABR1FJS5</accession>